<organism evidence="2 3">
    <name type="scientific">Nocardia pseudobrasiliensis</name>
    <dbReference type="NCBI Taxonomy" id="45979"/>
    <lineage>
        <taxon>Bacteria</taxon>
        <taxon>Bacillati</taxon>
        <taxon>Actinomycetota</taxon>
        <taxon>Actinomycetes</taxon>
        <taxon>Mycobacteriales</taxon>
        <taxon>Nocardiaceae</taxon>
        <taxon>Nocardia</taxon>
    </lineage>
</organism>
<reference evidence="2 3" key="1">
    <citation type="submission" date="2018-07" db="EMBL/GenBank/DDBJ databases">
        <title>Genomic Encyclopedia of Type Strains, Phase IV (KMG-IV): sequencing the most valuable type-strain genomes for metagenomic binning, comparative biology and taxonomic classification.</title>
        <authorList>
            <person name="Goeker M."/>
        </authorList>
    </citation>
    <scope>NUCLEOTIDE SEQUENCE [LARGE SCALE GENOMIC DNA]</scope>
    <source>
        <strain evidence="2 3">DSM 44290</strain>
    </source>
</reference>
<dbReference type="GO" id="GO:0003824">
    <property type="term" value="F:catalytic activity"/>
    <property type="evidence" value="ECO:0007669"/>
    <property type="project" value="UniProtKB-ARBA"/>
</dbReference>
<protein>
    <submittedName>
        <fullName evidence="2">Pimeloyl-ACP methyl ester carboxylesterase</fullName>
    </submittedName>
</protein>
<accession>A0A370I8B7</accession>
<feature type="domain" description="AB hydrolase-1" evidence="1">
    <location>
        <begin position="37"/>
        <end position="257"/>
    </location>
</feature>
<dbReference type="SUPFAM" id="SSF53474">
    <property type="entry name" value="alpha/beta-Hydrolases"/>
    <property type="match status" value="1"/>
</dbReference>
<dbReference type="Gene3D" id="3.40.50.1820">
    <property type="entry name" value="alpha/beta hydrolase"/>
    <property type="match status" value="1"/>
</dbReference>
<dbReference type="EMBL" id="QQBC01000004">
    <property type="protein sequence ID" value="RDI66860.1"/>
    <property type="molecule type" value="Genomic_DNA"/>
</dbReference>
<dbReference type="InterPro" id="IPR029058">
    <property type="entry name" value="AB_hydrolase_fold"/>
</dbReference>
<comment type="caution">
    <text evidence="2">The sequence shown here is derived from an EMBL/GenBank/DDBJ whole genome shotgun (WGS) entry which is preliminary data.</text>
</comment>
<dbReference type="AlphaFoldDB" id="A0A370I8B7"/>
<name>A0A370I8B7_9NOCA</name>
<evidence type="ECO:0000259" key="1">
    <source>
        <dbReference type="Pfam" id="PF12697"/>
    </source>
</evidence>
<evidence type="ECO:0000313" key="3">
    <source>
        <dbReference type="Proteomes" id="UP000254869"/>
    </source>
</evidence>
<dbReference type="STRING" id="1210086.GCA_001613105_01809"/>
<sequence>MDSMVSADGVDIQVFDEGSGPPVLIIGPGLDDGTRTRKLAALLARRFRVIRLRRRQYRLDLLERGPFDVADEVADVLAVAHRLGTPLLVYGHSSGGVIALEAIAAEQHSFTGAVIFEPAAVLDAPWSGPNGEMITAARAAIAAGRSGRAMALFVHAVIGLPRWQSLAVGLLTALTPRHRRLVPCQINDLAAMDHLGPRLDTYARITVPTVLLGGDRSPARLTERVDAVAGVLPHAQRISLPRSDHGADVRHPDRVRRVIEDLADRVLEP</sequence>
<keyword evidence="3" id="KW-1185">Reference proteome</keyword>
<evidence type="ECO:0000313" key="2">
    <source>
        <dbReference type="EMBL" id="RDI66860.1"/>
    </source>
</evidence>
<proteinExistence type="predicted"/>
<dbReference type="RefSeq" id="WP_067994630.1">
    <property type="nucleotide sequence ID" value="NZ_QQBC01000004.1"/>
</dbReference>
<dbReference type="Pfam" id="PF12697">
    <property type="entry name" value="Abhydrolase_6"/>
    <property type="match status" value="1"/>
</dbReference>
<dbReference type="InterPro" id="IPR000073">
    <property type="entry name" value="AB_hydrolase_1"/>
</dbReference>
<dbReference type="Proteomes" id="UP000254869">
    <property type="component" value="Unassembled WGS sequence"/>
</dbReference>
<gene>
    <name evidence="2" type="ORF">DFR76_104613</name>
</gene>